<evidence type="ECO:0000313" key="10">
    <source>
        <dbReference type="Proteomes" id="UP000694865"/>
    </source>
</evidence>
<evidence type="ECO:0000256" key="3">
    <source>
        <dbReference type="ARBA" id="ARBA00022679"/>
    </source>
</evidence>
<dbReference type="RefSeq" id="XP_006821123.1">
    <property type="nucleotide sequence ID" value="XM_006821060.1"/>
</dbReference>
<evidence type="ECO:0000256" key="2">
    <source>
        <dbReference type="ARBA" id="ARBA00008124"/>
    </source>
</evidence>
<keyword evidence="7" id="KW-0333">Golgi apparatus</keyword>
<keyword evidence="3" id="KW-0808">Transferase</keyword>
<keyword evidence="9" id="KW-0325">Glycoprotein</keyword>
<gene>
    <name evidence="11" type="primary">LOC102806495</name>
</gene>
<comment type="similarity">
    <text evidence="2">Belongs to the galactose-3-O-sulfotransferase family.</text>
</comment>
<keyword evidence="5" id="KW-0735">Signal-anchor</keyword>
<evidence type="ECO:0000256" key="1">
    <source>
        <dbReference type="ARBA" id="ARBA00004323"/>
    </source>
</evidence>
<dbReference type="InterPro" id="IPR027417">
    <property type="entry name" value="P-loop_NTPase"/>
</dbReference>
<accession>A0ABM0MM82</accession>
<dbReference type="GeneID" id="102806495"/>
<keyword evidence="4" id="KW-0812">Transmembrane</keyword>
<keyword evidence="8" id="KW-0472">Membrane</keyword>
<sequence length="284" mass="33928">MKTGGSTTSNILMRYGISNNLHTFSYSTKNLNCFNSTVFDFMAIHMRYNRTWMNNSVPDAKYLTILRSPFGQLPSAFYFFKFARPLLNSTDPFRQYIEHLDSYHNFTEVHHQHRNGQMWFLNPEFEDEDQDNVTMIKRAIRRIDREMDFVIILDHYDESLVVLKQIMCWEDEDIIYHITKKSKQKRNPMTTSMKTNIRKWSLADTLLFDHFNLSLWEKVANYDGDFNADLERFRSKNLKASLECSHKKIYSAGTYCWKLINDTPRLRLFALNQQRWESNENKCV</sequence>
<evidence type="ECO:0000256" key="5">
    <source>
        <dbReference type="ARBA" id="ARBA00022968"/>
    </source>
</evidence>
<keyword evidence="10" id="KW-1185">Reference proteome</keyword>
<evidence type="ECO:0000313" key="11">
    <source>
        <dbReference type="RefSeq" id="XP_006821123.1"/>
    </source>
</evidence>
<dbReference type="Pfam" id="PF06990">
    <property type="entry name" value="Gal-3-0_sulfotr"/>
    <property type="match status" value="1"/>
</dbReference>
<proteinExistence type="inferred from homology"/>
<dbReference type="SUPFAM" id="SSF52540">
    <property type="entry name" value="P-loop containing nucleoside triphosphate hydrolases"/>
    <property type="match status" value="1"/>
</dbReference>
<reference evidence="11" key="1">
    <citation type="submission" date="2025-08" db="UniProtKB">
        <authorList>
            <consortium name="RefSeq"/>
        </authorList>
    </citation>
    <scope>IDENTIFICATION</scope>
    <source>
        <tissue evidence="11">Testes</tissue>
    </source>
</reference>
<dbReference type="PANTHER" id="PTHR14647">
    <property type="entry name" value="GALACTOSE-3-O-SULFOTRANSFERASE"/>
    <property type="match status" value="1"/>
</dbReference>
<dbReference type="Proteomes" id="UP000694865">
    <property type="component" value="Unplaced"/>
</dbReference>
<evidence type="ECO:0000256" key="4">
    <source>
        <dbReference type="ARBA" id="ARBA00022692"/>
    </source>
</evidence>
<evidence type="ECO:0000256" key="7">
    <source>
        <dbReference type="ARBA" id="ARBA00023034"/>
    </source>
</evidence>
<keyword evidence="6" id="KW-1133">Transmembrane helix</keyword>
<evidence type="ECO:0000256" key="6">
    <source>
        <dbReference type="ARBA" id="ARBA00022989"/>
    </source>
</evidence>
<dbReference type="Gene3D" id="3.40.50.300">
    <property type="entry name" value="P-loop containing nucleotide triphosphate hydrolases"/>
    <property type="match status" value="1"/>
</dbReference>
<dbReference type="PANTHER" id="PTHR14647:SF85">
    <property type="entry name" value="GALACTOSYLCERAMIDE SULFOTRANSFERASE-LIKE"/>
    <property type="match status" value="1"/>
</dbReference>
<organism evidence="10 11">
    <name type="scientific">Saccoglossus kowalevskii</name>
    <name type="common">Acorn worm</name>
    <dbReference type="NCBI Taxonomy" id="10224"/>
    <lineage>
        <taxon>Eukaryota</taxon>
        <taxon>Metazoa</taxon>
        <taxon>Hemichordata</taxon>
        <taxon>Enteropneusta</taxon>
        <taxon>Harrimaniidae</taxon>
        <taxon>Saccoglossus</taxon>
    </lineage>
</organism>
<dbReference type="InterPro" id="IPR009729">
    <property type="entry name" value="Gal-3-0_sulfotransfrase"/>
</dbReference>
<protein>
    <submittedName>
        <fullName evidence="11">Galactosylceramide sulfotransferase-like</fullName>
    </submittedName>
</protein>
<evidence type="ECO:0000256" key="9">
    <source>
        <dbReference type="ARBA" id="ARBA00023180"/>
    </source>
</evidence>
<name>A0ABM0MM82_SACKO</name>
<comment type="subcellular location">
    <subcellularLocation>
        <location evidence="1">Golgi apparatus membrane</location>
        <topology evidence="1">Single-pass type II membrane protein</topology>
    </subcellularLocation>
</comment>
<evidence type="ECO:0000256" key="8">
    <source>
        <dbReference type="ARBA" id="ARBA00023136"/>
    </source>
</evidence>